<name>A0A6G0W0R2_APHCR</name>
<evidence type="ECO:0000313" key="2">
    <source>
        <dbReference type="Proteomes" id="UP000478052"/>
    </source>
</evidence>
<comment type="caution">
    <text evidence="1">The sequence shown here is derived from an EMBL/GenBank/DDBJ whole genome shotgun (WGS) entry which is preliminary data.</text>
</comment>
<dbReference type="AlphaFoldDB" id="A0A6G0W0R2"/>
<dbReference type="EMBL" id="VUJU01010018">
    <property type="protein sequence ID" value="KAF0716299.1"/>
    <property type="molecule type" value="Genomic_DNA"/>
</dbReference>
<sequence length="71" mass="8216">MLIIAMIIKKLPRQAINEAKIKTLILVNQLEYNYSVTPYNAQPQYVSFYRPTASVTNSREFSLNLGISHHY</sequence>
<organism evidence="1 2">
    <name type="scientific">Aphis craccivora</name>
    <name type="common">Cowpea aphid</name>
    <dbReference type="NCBI Taxonomy" id="307492"/>
    <lineage>
        <taxon>Eukaryota</taxon>
        <taxon>Metazoa</taxon>
        <taxon>Ecdysozoa</taxon>
        <taxon>Arthropoda</taxon>
        <taxon>Hexapoda</taxon>
        <taxon>Insecta</taxon>
        <taxon>Pterygota</taxon>
        <taxon>Neoptera</taxon>
        <taxon>Paraneoptera</taxon>
        <taxon>Hemiptera</taxon>
        <taxon>Sternorrhyncha</taxon>
        <taxon>Aphidomorpha</taxon>
        <taxon>Aphidoidea</taxon>
        <taxon>Aphididae</taxon>
        <taxon>Aphidini</taxon>
        <taxon>Aphis</taxon>
        <taxon>Aphis</taxon>
    </lineage>
</organism>
<accession>A0A6G0W0R2</accession>
<protein>
    <submittedName>
        <fullName evidence="1">Transcription factor Adf-1-like</fullName>
    </submittedName>
</protein>
<dbReference type="Proteomes" id="UP000478052">
    <property type="component" value="Unassembled WGS sequence"/>
</dbReference>
<keyword evidence="2" id="KW-1185">Reference proteome</keyword>
<reference evidence="1 2" key="1">
    <citation type="submission" date="2019-08" db="EMBL/GenBank/DDBJ databases">
        <title>Whole genome of Aphis craccivora.</title>
        <authorList>
            <person name="Voronova N.V."/>
            <person name="Shulinski R.S."/>
            <person name="Bandarenka Y.V."/>
            <person name="Zhorov D.G."/>
            <person name="Warner D."/>
        </authorList>
    </citation>
    <scope>NUCLEOTIDE SEQUENCE [LARGE SCALE GENOMIC DNA]</scope>
    <source>
        <strain evidence="1">180601</strain>
        <tissue evidence="1">Whole Body</tissue>
    </source>
</reference>
<gene>
    <name evidence="1" type="ORF">FWK35_00027745</name>
</gene>
<proteinExistence type="predicted"/>
<evidence type="ECO:0000313" key="1">
    <source>
        <dbReference type="EMBL" id="KAF0716299.1"/>
    </source>
</evidence>